<protein>
    <submittedName>
        <fullName evidence="1">Capsular polysaccharide biosynthesis protein</fullName>
    </submittedName>
</protein>
<organism evidence="1 2">
    <name type="scientific">Escherichia marmotae</name>
    <dbReference type="NCBI Taxonomy" id="1499973"/>
    <lineage>
        <taxon>Bacteria</taxon>
        <taxon>Pseudomonadati</taxon>
        <taxon>Pseudomonadota</taxon>
        <taxon>Gammaproteobacteria</taxon>
        <taxon>Enterobacterales</taxon>
        <taxon>Enterobacteriaceae</taxon>
        <taxon>Escherichia</taxon>
    </lineage>
</organism>
<dbReference type="Proteomes" id="UP001206878">
    <property type="component" value="Unassembled WGS sequence"/>
</dbReference>
<comment type="caution">
    <text evidence="1">The sequence shown here is derived from an EMBL/GenBank/DDBJ whole genome shotgun (WGS) entry which is preliminary data.</text>
</comment>
<feature type="non-terminal residue" evidence="1">
    <location>
        <position position="76"/>
    </location>
</feature>
<dbReference type="AlphaFoldDB" id="A0AAW5MWF8"/>
<accession>A0AAW5MWF8</accession>
<reference evidence="1" key="1">
    <citation type="submission" date="2022-07" db="EMBL/GenBank/DDBJ databases">
        <title>Diversity of ethanolamine utilization by human commensal Escherichia coli.</title>
        <authorList>
            <person name="Jubelin G."/>
        </authorList>
    </citation>
    <scope>NUCLEOTIDE SEQUENCE</scope>
    <source>
        <strain evidence="1">S1</strain>
    </source>
</reference>
<evidence type="ECO:0000313" key="1">
    <source>
        <dbReference type="EMBL" id="MCR6679985.1"/>
    </source>
</evidence>
<gene>
    <name evidence="1" type="ORF">NVV43_32065</name>
</gene>
<dbReference type="EMBL" id="JANPXH010002088">
    <property type="protein sequence ID" value="MCR6679985.1"/>
    <property type="molecule type" value="Genomic_DNA"/>
</dbReference>
<evidence type="ECO:0000313" key="2">
    <source>
        <dbReference type="Proteomes" id="UP001206878"/>
    </source>
</evidence>
<feature type="non-terminal residue" evidence="1">
    <location>
        <position position="1"/>
    </location>
</feature>
<sequence>IDPQTGAVCDLFTVLQWLNLQRRHLEQRNGYLWAPGLSLWKSAILKPFLRTARNRLSFSRRSPAANACLVWGVKGE</sequence>
<proteinExistence type="predicted"/>
<name>A0AAW5MWF8_9ESCH</name>